<dbReference type="Pfam" id="PF17125">
    <property type="entry name" value="Methyltr_RsmF_N"/>
    <property type="match status" value="1"/>
</dbReference>
<sequence>MELPERYLEAMRLLLGEEEFDNYKKSMEETGFRGLRINPLKVEKEKQEAVLKAVCSSVTEMVLWSGGLGFYYDEEASPARHPYYFGGMYYLQEPSAMAPAAFLSVKPGDRVLDLCAAPGGKSTQLGAGLSGQGLLVSNDVSASRAKGLLKNLELFGIGNCLVSAEEPERLLVSFPGYFDKVLVDAPCSGEGMFRRESSMAESWKERGPEYYSPIQKRLLLTACKMVKPGGFVLYSTCTFSKEEDEDTVSRVLAEAPDMEQVKLLPVDGISQGFDGFSLRLFPWRLKGEGHFVSLLRKKSGDASTISEGGETSSDMAARRKSNEVFLKKQEAFAAFRRLIKAPLEERGYYWEREGKLYLLPVPPAELPGIRFLRTGLLLGSVLKNRFEPSQALAMYLKKEEFANTVDFASEDIRTVKYLKGETVDCTEESEEGKRRSPVVSGSDGWCLVCSDGWPLGFAKKSRMTLKNKYYPGWRWQ</sequence>
<evidence type="ECO:0000259" key="8">
    <source>
        <dbReference type="PROSITE" id="PS51686"/>
    </source>
</evidence>
<protein>
    <submittedName>
        <fullName evidence="9">RsmB/NOP family class I SAM-dependent RNA methyltransferase</fullName>
        <ecNumber evidence="9">2.1.1.-</ecNumber>
    </submittedName>
</protein>
<dbReference type="GO" id="GO:0003723">
    <property type="term" value="F:RNA binding"/>
    <property type="evidence" value="ECO:0007669"/>
    <property type="project" value="UniProtKB-UniRule"/>
</dbReference>
<dbReference type="Gene3D" id="2.30.130.60">
    <property type="match status" value="1"/>
</dbReference>
<dbReference type="PANTHER" id="PTHR22807:SF30">
    <property type="entry name" value="28S RRNA (CYTOSINE(4447)-C(5))-METHYLTRANSFERASE-RELATED"/>
    <property type="match status" value="1"/>
</dbReference>
<dbReference type="Pfam" id="PF01189">
    <property type="entry name" value="Methyltr_RsmB-F"/>
    <property type="match status" value="1"/>
</dbReference>
<evidence type="ECO:0000256" key="5">
    <source>
        <dbReference type="ARBA" id="ARBA00022691"/>
    </source>
</evidence>
<feature type="binding site" evidence="7">
    <location>
        <position position="139"/>
    </location>
    <ligand>
        <name>S-adenosyl-L-methionine</name>
        <dbReference type="ChEBI" id="CHEBI:59789"/>
    </ligand>
</feature>
<dbReference type="PRINTS" id="PR02008">
    <property type="entry name" value="RCMTFAMILY"/>
</dbReference>
<proteinExistence type="inferred from homology"/>
<name>A0AAP4EY76_9FIRM</name>
<dbReference type="InterPro" id="IPR029063">
    <property type="entry name" value="SAM-dependent_MTases_sf"/>
</dbReference>
<dbReference type="PROSITE" id="PS01153">
    <property type="entry name" value="NOL1_NOP2_SUN"/>
    <property type="match status" value="1"/>
</dbReference>
<dbReference type="InterPro" id="IPR001678">
    <property type="entry name" value="MeTrfase_RsmB-F_NOP2_dom"/>
</dbReference>
<dbReference type="Gene3D" id="3.30.70.1170">
    <property type="entry name" value="Sun protein, domain 3"/>
    <property type="match status" value="1"/>
</dbReference>
<gene>
    <name evidence="9" type="ORF">QJ036_12400</name>
</gene>
<dbReference type="InterPro" id="IPR023267">
    <property type="entry name" value="RCMT"/>
</dbReference>
<evidence type="ECO:0000256" key="4">
    <source>
        <dbReference type="ARBA" id="ARBA00022679"/>
    </source>
</evidence>
<keyword evidence="3 7" id="KW-0489">Methyltransferase</keyword>
<keyword evidence="5 7" id="KW-0949">S-adenosyl-L-methionine</keyword>
<dbReference type="GO" id="GO:0008173">
    <property type="term" value="F:RNA methyltransferase activity"/>
    <property type="evidence" value="ECO:0007669"/>
    <property type="project" value="InterPro"/>
</dbReference>
<feature type="binding site" evidence="7">
    <location>
        <position position="184"/>
    </location>
    <ligand>
        <name>S-adenosyl-L-methionine</name>
        <dbReference type="ChEBI" id="CHEBI:59789"/>
    </ligand>
</feature>
<evidence type="ECO:0000256" key="1">
    <source>
        <dbReference type="ARBA" id="ARBA00007494"/>
    </source>
</evidence>
<dbReference type="EMBL" id="JASGBQ010000028">
    <property type="protein sequence ID" value="MDI9243249.1"/>
    <property type="molecule type" value="Genomic_DNA"/>
</dbReference>
<evidence type="ECO:0000256" key="7">
    <source>
        <dbReference type="PROSITE-ProRule" id="PRU01023"/>
    </source>
</evidence>
<feature type="active site" description="Nucleophile" evidence="7">
    <location>
        <position position="237"/>
    </location>
</feature>
<dbReference type="GO" id="GO:0001510">
    <property type="term" value="P:RNA methylation"/>
    <property type="evidence" value="ECO:0007669"/>
    <property type="project" value="InterPro"/>
</dbReference>
<accession>A0AAP4EY76</accession>
<dbReference type="SUPFAM" id="SSF53335">
    <property type="entry name" value="S-adenosyl-L-methionine-dependent methyltransferases"/>
    <property type="match status" value="1"/>
</dbReference>
<keyword evidence="10" id="KW-1185">Reference proteome</keyword>
<dbReference type="InterPro" id="IPR049560">
    <property type="entry name" value="MeTrfase_RsmB-F_NOP2_cat"/>
</dbReference>
<comment type="similarity">
    <text evidence="1 7">Belongs to the class I-like SAM-binding methyltransferase superfamily. RsmB/NOP family.</text>
</comment>
<dbReference type="AlphaFoldDB" id="A0AAP4EY76"/>
<dbReference type="RefSeq" id="WP_283231674.1">
    <property type="nucleotide sequence ID" value="NZ_JASGBQ010000028.1"/>
</dbReference>
<dbReference type="PROSITE" id="PS51686">
    <property type="entry name" value="SAM_MT_RSMB_NOP"/>
    <property type="match status" value="1"/>
</dbReference>
<dbReference type="Pfam" id="PF17126">
    <property type="entry name" value="RsmF_methylt_CI"/>
    <property type="match status" value="1"/>
</dbReference>
<dbReference type="Proteomes" id="UP001300383">
    <property type="component" value="Unassembled WGS sequence"/>
</dbReference>
<reference evidence="9 10" key="1">
    <citation type="submission" date="2023-05" db="EMBL/GenBank/DDBJ databases">
        <title>[ruminococcus] sp. nov., isolated from a pig farm feces dump.</title>
        <authorList>
            <person name="Chang Y.-H."/>
        </authorList>
    </citation>
    <scope>NUCLEOTIDE SEQUENCE [LARGE SCALE GENOMIC DNA]</scope>
    <source>
        <strain evidence="9 10">YH-rum2234</strain>
    </source>
</reference>
<dbReference type="CDD" id="cd02440">
    <property type="entry name" value="AdoMet_MTases"/>
    <property type="match status" value="1"/>
</dbReference>
<evidence type="ECO:0000313" key="9">
    <source>
        <dbReference type="EMBL" id="MDI9243249.1"/>
    </source>
</evidence>
<keyword evidence="6 7" id="KW-0694">RNA-binding</keyword>
<organism evidence="9 10">
    <name type="scientific">Fusibacillus kribbianus</name>
    <dbReference type="NCBI Taxonomy" id="3044208"/>
    <lineage>
        <taxon>Bacteria</taxon>
        <taxon>Bacillati</taxon>
        <taxon>Bacillota</taxon>
        <taxon>Clostridia</taxon>
        <taxon>Lachnospirales</taxon>
        <taxon>Lachnospiraceae</taxon>
        <taxon>Fusibacillus</taxon>
    </lineage>
</organism>
<dbReference type="EC" id="2.1.1.-" evidence="9"/>
<dbReference type="PANTHER" id="PTHR22807">
    <property type="entry name" value="NOP2 YEAST -RELATED NOL1/NOP2/FMU SUN DOMAIN-CONTAINING"/>
    <property type="match status" value="1"/>
</dbReference>
<evidence type="ECO:0000313" key="10">
    <source>
        <dbReference type="Proteomes" id="UP001300383"/>
    </source>
</evidence>
<evidence type="ECO:0000256" key="2">
    <source>
        <dbReference type="ARBA" id="ARBA00022490"/>
    </source>
</evidence>
<evidence type="ECO:0000256" key="3">
    <source>
        <dbReference type="ARBA" id="ARBA00022603"/>
    </source>
</evidence>
<keyword evidence="2" id="KW-0963">Cytoplasm</keyword>
<dbReference type="InterPro" id="IPR018314">
    <property type="entry name" value="RsmB/NOL1/NOP2-like_CS"/>
</dbReference>
<keyword evidence="4 7" id="KW-0808">Transferase</keyword>
<evidence type="ECO:0000256" key="6">
    <source>
        <dbReference type="ARBA" id="ARBA00022884"/>
    </source>
</evidence>
<dbReference type="InterPro" id="IPR031341">
    <property type="entry name" value="Methyltr_RsmF_N"/>
</dbReference>
<dbReference type="InterPro" id="IPR027391">
    <property type="entry name" value="Nol1_Nop2_Fmu_2"/>
</dbReference>
<comment type="caution">
    <text evidence="9">The sequence shown here is derived from an EMBL/GenBank/DDBJ whole genome shotgun (WGS) entry which is preliminary data.</text>
</comment>
<comment type="caution">
    <text evidence="7">Lacks conserved residue(s) required for the propagation of feature annotation.</text>
</comment>
<dbReference type="InterPro" id="IPR031340">
    <property type="entry name" value="RsmF_methylt_CI"/>
</dbReference>
<feature type="domain" description="SAM-dependent MTase RsmB/NOP-type" evidence="8">
    <location>
        <begin position="23"/>
        <end position="298"/>
    </location>
</feature>
<dbReference type="Pfam" id="PF13636">
    <property type="entry name" value="Methyltranf_PUA"/>
    <property type="match status" value="1"/>
</dbReference>
<dbReference type="Gene3D" id="3.40.50.150">
    <property type="entry name" value="Vaccinia Virus protein VP39"/>
    <property type="match status" value="1"/>
</dbReference>
<dbReference type="CDD" id="cd21147">
    <property type="entry name" value="RsmF_methylt_CTD1"/>
    <property type="match status" value="1"/>
</dbReference>
<feature type="binding site" evidence="7">
    <location>
        <begin position="115"/>
        <end position="121"/>
    </location>
    <ligand>
        <name>S-adenosyl-L-methionine</name>
        <dbReference type="ChEBI" id="CHEBI:59789"/>
    </ligand>
</feature>